<feature type="region of interest" description="Disordered" evidence="1">
    <location>
        <begin position="1921"/>
        <end position="2260"/>
    </location>
</feature>
<feature type="compositionally biased region" description="Polar residues" evidence="1">
    <location>
        <begin position="1567"/>
        <end position="1583"/>
    </location>
</feature>
<feature type="compositionally biased region" description="Basic and acidic residues" evidence="1">
    <location>
        <begin position="2600"/>
        <end position="2615"/>
    </location>
</feature>
<evidence type="ECO:0000313" key="2">
    <source>
        <dbReference type="EMBL" id="CZT43446.1"/>
    </source>
</evidence>
<sequence>MAPNSRPPLTSRIRASFEGRRKSFESVRKLSKSGRATTADSNNAGQEVGISTGIDSDTSRPLPMTGFITQDPESIQNAVDQAINGEAFQLAIAANLAKLIKPSIKSALDTIQPVVEAVYSHELLLRKTNQSVEDVLSRMDTNAESAATKRESMIDDTYVVPGSPAEGVKSSDAGDEAAKCKGMGGPSIDHFRQMLEEHTAKTLATISEYIESNNTKTAELLQEITGISASIEPTKESIDSLKSTSEQATTLYPVLQSQLEQLKADIGQIIETIGADLGKNIQTISEKSESLPDAELLSSHTTKLDQITNDLAILKGQEESIGKISTEIGVLKASVEAGRVVSAQGFADVLAAVGEQSSILNDIKEKDSQPELLAALQQSNESHSLHTTVLSEIKDRSLGPATIPVVSEGGSTVDHSSALQMIQNDLTTLKENFAAGFSTDGDLSTKINKVLAAIEEHKTEDTSAEILAAVKQSNESHVGHAAALECLISAGNDVGPELGTQVAGIVSKLDEHSAALEDIKTLGGTHTSALDGIKSTPSESVPIDTSEITAQIDVIIAKLEIHTATLDEIKGLGSIAAEPKPLDTSDLTAQISTISTKLDTHAATLDDLKGLSSTHTAALESIKSVPTEGPYVDAEGITAQITAIVAKLDLHTAVLDDIKGIGGSHAAALESIKSVPTEGPYVDAEGITAQITAIVAKLDLHTAALDDIKSFGSSHASTLEGFKSVSLDSATTTGDLSTQITALVGKLDEHTSVLHELKEFGGAHATALENHGIALEGIKSLAGSVPEGGVEVGIGSQIANVVATLEKHSAALDDIKSHTTALESHSTTLDEIKTSTGAHASALEIHGSAIEDIKSRTEGSNDVLGGQVSAIVATLESHSSVLDGIQSSTDTHVAALESHGTALESLKSQITSAPADVVDPSALEAKIETIIITLESHSSILDEVRANSGSHTSLLDEIRSFGTAHATALDDHRTSLEEIKSLSIEEPPTNSEKTYLDAQLTTLVATLECHTAALDEIRASTGSHSLVLDEIKTASTMYADTLGDLRSPGVPMIAAADPMNLAALEIQIGSIIRTLETHSAAWNEIKARNETASMVIVPNDPETESGSADSPLTNIIETLKVHTFLLNEIKEDVSAEILTSLHDMGQVQANQSNLLTEIREADLDDEILTLLHASSESHTNNAAALAKIHDAVILSNESHFAHTSSLDEIKARSVELKEATSSFHDNHTSMMSEIRDATLASKDAHASLTAAFQELKSLQATPAQAPETTDLAELEANIVSMFSTIKDQTTTLSLIKETTTKPSPEILAAIQASHELLTAQWSLLECIKGSSFNTSVLTNISELKTILEESKAETVSHSVLVKDLHSETKDSHSNLASAIGALTLGGAVGAGATALLSKDDESSSNLLDEIKTVQEMIKIGDANIQDTKDKVSSLASQIETNHTAIIANVCTLSGDIKSEIVASGTNIVESITLLDSDVKAIDISSLPALSLSLSQHGEHLKSLSSQLRNLDCSMKDNTSQVSALHSGVHLNYTGVQQLKDHVTSYPSKVVAKERPATAEGTWFGSARSGSRSPTISRNVSRSIPQPAPEAIEEAITSTDDVAVELEQAHDLESPALLASQEREAPTDADEMLPSIERANVAREQAIENDILMDETLAINEPGVSEPLPEIIDEVRPSIEESMTKPRATLEDSSASEEIEEPSIPVSSLQVAEVVYPVSIPEENLSDNEIEDDSPGQPILVPVTEMDNYIADAIEEPVNHTLAEVQDEKGFIDQKCHEATAAISDDDSTLRVSTETDESRIEKPVAVEPGSSLMDQSVSSELLAEDDVKESSTGLETPSEDQPDVRGQAIASYTPIDGQLVHEDLVPFYEKLDPAESELQPRDATHLLHEDEQAGVSLNTSPHAYQIAEFEAEVPVAVATSPSPNDKVMPDPLAVEHESLSEQQDASCSPYTSEIVEPSSPFVESPAIHRGLDEPSTVPSLLLPAHQSFIDDRGLESGHATPRDEAQTNPFEDSEDMMSPSSVLSPQSVLSPEAEINAPEFPIRSMDSTDERGLRSPDSDVLASLPTFPIFPGAGQNRLQPHADESDSDMSPTSEYDAPVFSGTRPRTPVYTDECDNFQLENFGPPPTFPTFPAAAQHSHQRFDDSDDVVYPSSEYDDPVFSDSRQRTHDQIQPLESPVFTPAPSFPIFPEPTQHLPPQRFEDSEDPMSPISGYNERGLPYMTQNSPIRNRQSETSYSPLSPQFGRNSPPSRRGLQRESSFDYQQENFEPALLPRNLNGQTPAFEDNVFRSPGDGRFIDPDPRYRSPLQTLEDDDFRAGQYEQYSPEPLQTNQRLPVEVQLLNARTEVISGFPTVRSRSNTEGIDYESEIQQQYSSEPESPFLYHQQRTPVDAPRFDDFDEPSSPHSQLGAAYPYARETSPVQPFEDDRLPMPVHERFSPEPGPLFSSQRQYSRGTTTPAIAIPAARLELDTTAFRTASPIDPYGERDAEAVSPSSEFAIPITPARITNLDGLYSRNPFLPSSNIDVEDDELSHKGEAIASPGLMSSELDSTAQFGFNRNEVDSGPDSTLASPTSPASPTFSEGGTMVEDTGAKKKRGEKGKKEEAGEKREKKETVPFEVDDEDAE</sequence>
<feature type="compositionally biased region" description="Polar residues" evidence="1">
    <location>
        <begin position="34"/>
        <end position="45"/>
    </location>
</feature>
<feature type="compositionally biased region" description="Low complexity" evidence="1">
    <location>
        <begin position="2018"/>
        <end position="2031"/>
    </location>
</feature>
<evidence type="ECO:0000313" key="3">
    <source>
        <dbReference type="Proteomes" id="UP000177625"/>
    </source>
</evidence>
<keyword evidence="3" id="KW-1185">Reference proteome</keyword>
<feature type="region of interest" description="Disordered" evidence="1">
    <location>
        <begin position="1822"/>
        <end position="1845"/>
    </location>
</feature>
<dbReference type="EMBL" id="FJVC01000130">
    <property type="protein sequence ID" value="CZT43446.1"/>
    <property type="molecule type" value="Genomic_DNA"/>
</dbReference>
<protein>
    <submittedName>
        <fullName evidence="2">Uncharacterized protein</fullName>
    </submittedName>
</protein>
<feature type="region of interest" description="Disordered" evidence="1">
    <location>
        <begin position="2551"/>
        <end position="2625"/>
    </location>
</feature>
<feature type="compositionally biased region" description="Low complexity" evidence="1">
    <location>
        <begin position="2567"/>
        <end position="2581"/>
    </location>
</feature>
<feature type="region of interest" description="Disordered" evidence="1">
    <location>
        <begin position="1"/>
        <end position="61"/>
    </location>
</feature>
<feature type="compositionally biased region" description="Polar residues" evidence="1">
    <location>
        <begin position="1940"/>
        <end position="1951"/>
    </location>
</feature>
<feature type="region of interest" description="Disordered" evidence="1">
    <location>
        <begin position="1684"/>
        <end position="1704"/>
    </location>
</feature>
<dbReference type="Proteomes" id="UP000177625">
    <property type="component" value="Unassembled WGS sequence"/>
</dbReference>
<evidence type="ECO:0000256" key="1">
    <source>
        <dbReference type="SAM" id="MobiDB-lite"/>
    </source>
</evidence>
<proteinExistence type="predicted"/>
<feature type="region of interest" description="Disordered" evidence="1">
    <location>
        <begin position="1561"/>
        <end position="1585"/>
    </location>
</feature>
<feature type="compositionally biased region" description="Basic and acidic residues" evidence="1">
    <location>
        <begin position="1988"/>
        <end position="2005"/>
    </location>
</feature>
<accession>A0A1E1M2W5</accession>
<feature type="compositionally biased region" description="Basic and acidic residues" evidence="1">
    <location>
        <begin position="2046"/>
        <end position="2057"/>
    </location>
</feature>
<organism evidence="2 3">
    <name type="scientific">Rhynchosporium secalis</name>
    <name type="common">Barley scald fungus</name>
    <dbReference type="NCBI Taxonomy" id="38038"/>
    <lineage>
        <taxon>Eukaryota</taxon>
        <taxon>Fungi</taxon>
        <taxon>Dikarya</taxon>
        <taxon>Ascomycota</taxon>
        <taxon>Pezizomycotina</taxon>
        <taxon>Leotiomycetes</taxon>
        <taxon>Helotiales</taxon>
        <taxon>Ploettnerulaceae</taxon>
        <taxon>Rhynchosporium</taxon>
    </lineage>
</organism>
<reference evidence="3" key="1">
    <citation type="submission" date="2016-03" db="EMBL/GenBank/DDBJ databases">
        <authorList>
            <person name="Guldener U."/>
        </authorList>
    </citation>
    <scope>NUCLEOTIDE SEQUENCE [LARGE SCALE GENOMIC DNA]</scope>
</reference>
<feature type="compositionally biased region" description="Polar residues" evidence="1">
    <location>
        <begin position="2221"/>
        <end position="2249"/>
    </location>
</feature>
<gene>
    <name evidence="2" type="ORF">RSE6_03489</name>
</gene>
<feature type="region of interest" description="Disordered" evidence="1">
    <location>
        <begin position="2279"/>
        <end position="2306"/>
    </location>
</feature>
<name>A0A1E1M2W5_RHYSE</name>
<feature type="compositionally biased region" description="Basic and acidic residues" evidence="1">
    <location>
        <begin position="15"/>
        <end position="28"/>
    </location>
</feature>